<dbReference type="STRING" id="310781.SAMN05216259_105457"/>
<dbReference type="RefSeq" id="WP_093784705.1">
    <property type="nucleotide sequence ID" value="NZ_FNIE01000005.1"/>
</dbReference>
<dbReference type="InterPro" id="IPR052552">
    <property type="entry name" value="YeaO-like"/>
</dbReference>
<dbReference type="EMBL" id="FNIE01000005">
    <property type="protein sequence ID" value="SDN76925.1"/>
    <property type="molecule type" value="Genomic_DNA"/>
</dbReference>
<organism evidence="1 2">
    <name type="scientific">Actinacidiphila guanduensis</name>
    <dbReference type="NCBI Taxonomy" id="310781"/>
    <lineage>
        <taxon>Bacteria</taxon>
        <taxon>Bacillati</taxon>
        <taxon>Actinomycetota</taxon>
        <taxon>Actinomycetes</taxon>
        <taxon>Kitasatosporales</taxon>
        <taxon>Streptomycetaceae</taxon>
        <taxon>Actinacidiphila</taxon>
    </lineage>
</organism>
<evidence type="ECO:0000313" key="2">
    <source>
        <dbReference type="Proteomes" id="UP000199341"/>
    </source>
</evidence>
<evidence type="ECO:0000313" key="1">
    <source>
        <dbReference type="EMBL" id="SDN76925.1"/>
    </source>
</evidence>
<gene>
    <name evidence="1" type="ORF">SAMN05216259_105457</name>
</gene>
<dbReference type="Pfam" id="PF22752">
    <property type="entry name" value="DUF488-N3i"/>
    <property type="match status" value="1"/>
</dbReference>
<keyword evidence="2" id="KW-1185">Reference proteome</keyword>
<reference evidence="1 2" key="1">
    <citation type="submission" date="2016-10" db="EMBL/GenBank/DDBJ databases">
        <authorList>
            <person name="de Groot N.N."/>
        </authorList>
    </citation>
    <scope>NUCLEOTIDE SEQUENCE [LARGE SCALE GENOMIC DNA]</scope>
    <source>
        <strain evidence="1 2">CGMCC 4.2022</strain>
    </source>
</reference>
<dbReference type="Proteomes" id="UP000199341">
    <property type="component" value="Unassembled WGS sequence"/>
</dbReference>
<proteinExistence type="predicted"/>
<accession>A0A1H0E3G6</accession>
<sequence>MAAPNGFHVRRVYDQASPDDGVRVLVDRLWPRGLAKDRAAVDEWAKEVTPSDELRRFLHKDASRYEEFAARYREELAAPAAEEAAAHLREEARDHTVTLLTAVKNPDTSHVPVLLEHLQTP</sequence>
<dbReference type="OrthoDB" id="9790745at2"/>
<dbReference type="PANTHER" id="PTHR36849">
    <property type="entry name" value="CYTOPLASMIC PROTEIN-RELATED"/>
    <property type="match status" value="1"/>
</dbReference>
<dbReference type="AlphaFoldDB" id="A0A1H0E3G6"/>
<protein>
    <submittedName>
        <fullName evidence="1">Uncharacterized conserved protein YeaO, DUF488 family</fullName>
    </submittedName>
</protein>
<dbReference type="PANTHER" id="PTHR36849:SF1">
    <property type="entry name" value="CYTOPLASMIC PROTEIN"/>
    <property type="match status" value="1"/>
</dbReference>
<name>A0A1H0E3G6_9ACTN</name>